<dbReference type="GO" id="GO:0005085">
    <property type="term" value="F:guanyl-nucleotide exchange factor activity"/>
    <property type="evidence" value="ECO:0007669"/>
    <property type="project" value="TreeGrafter"/>
</dbReference>
<dbReference type="EMBL" id="CAJOBH010001179">
    <property type="protein sequence ID" value="CAF3840210.1"/>
    <property type="molecule type" value="Genomic_DNA"/>
</dbReference>
<dbReference type="InterPro" id="IPR029021">
    <property type="entry name" value="Prot-tyrosine_phosphatase-like"/>
</dbReference>
<protein>
    <recommendedName>
        <fullName evidence="3">Myotubularin phosphatase domain-containing protein</fullName>
    </recommendedName>
</protein>
<dbReference type="AlphaFoldDB" id="A0A819VPH5"/>
<evidence type="ECO:0000313" key="8">
    <source>
        <dbReference type="Proteomes" id="UP000663842"/>
    </source>
</evidence>
<dbReference type="EMBL" id="CAJOBI010000904">
    <property type="protein sequence ID" value="CAF3851946.1"/>
    <property type="molecule type" value="Genomic_DNA"/>
</dbReference>
<evidence type="ECO:0000313" key="4">
    <source>
        <dbReference type="EMBL" id="CAF3840210.1"/>
    </source>
</evidence>
<dbReference type="InterPro" id="IPR004182">
    <property type="entry name" value="GRAM"/>
</dbReference>
<feature type="region of interest" description="Disordered" evidence="2">
    <location>
        <begin position="1"/>
        <end position="36"/>
    </location>
</feature>
<dbReference type="PROSITE" id="PS51339">
    <property type="entry name" value="PPASE_MYOTUBULARIN"/>
    <property type="match status" value="1"/>
</dbReference>
<reference evidence="7" key="1">
    <citation type="submission" date="2021-02" db="EMBL/GenBank/DDBJ databases">
        <authorList>
            <person name="Nowell W R."/>
        </authorList>
    </citation>
    <scope>NUCLEOTIDE SEQUENCE</scope>
</reference>
<dbReference type="Proteomes" id="UP000681967">
    <property type="component" value="Unassembled WGS sequence"/>
</dbReference>
<accession>A0A819VPH5</accession>
<name>A0A819VPH5_9BILA</name>
<proteinExistence type="inferred from homology"/>
<feature type="region of interest" description="Disordered" evidence="2">
    <location>
        <begin position="414"/>
        <end position="435"/>
    </location>
</feature>
<dbReference type="PANTHER" id="PTHR10807:SF109">
    <property type="entry name" value="SET DOMAIN BINDING FACTOR, ISOFORM A"/>
    <property type="match status" value="1"/>
</dbReference>
<evidence type="ECO:0000313" key="5">
    <source>
        <dbReference type="EMBL" id="CAF3848504.1"/>
    </source>
</evidence>
<dbReference type="GO" id="GO:0016020">
    <property type="term" value="C:membrane"/>
    <property type="evidence" value="ECO:0007669"/>
    <property type="project" value="TreeGrafter"/>
</dbReference>
<dbReference type="Proteomes" id="UP000681720">
    <property type="component" value="Unassembled WGS sequence"/>
</dbReference>
<dbReference type="Pfam" id="PF06602">
    <property type="entry name" value="Myotub-related"/>
    <property type="match status" value="1"/>
</dbReference>
<comment type="caution">
    <text evidence="7">The sequence shown here is derived from an EMBL/GenBank/DDBJ whole genome shotgun (WGS) entry which is preliminary data.</text>
</comment>
<evidence type="ECO:0000313" key="7">
    <source>
        <dbReference type="EMBL" id="CAF4112080.1"/>
    </source>
</evidence>
<dbReference type="InterPro" id="IPR030564">
    <property type="entry name" value="Myotubularin"/>
</dbReference>
<evidence type="ECO:0000256" key="1">
    <source>
        <dbReference type="ARBA" id="ARBA00007471"/>
    </source>
</evidence>
<comment type="similarity">
    <text evidence="1">Belongs to the protein-tyrosine phosphatase family. Non-receptor class myotubularin subfamily.</text>
</comment>
<feature type="domain" description="Myotubularin phosphatase" evidence="3">
    <location>
        <begin position="444"/>
        <end position="583"/>
    </location>
</feature>
<dbReference type="PANTHER" id="PTHR10807">
    <property type="entry name" value="MYOTUBULARIN-RELATED"/>
    <property type="match status" value="1"/>
</dbReference>
<dbReference type="GO" id="GO:0005737">
    <property type="term" value="C:cytoplasm"/>
    <property type="evidence" value="ECO:0007669"/>
    <property type="project" value="TreeGrafter"/>
</dbReference>
<dbReference type="Proteomes" id="UP000676336">
    <property type="component" value="Unassembled WGS sequence"/>
</dbReference>
<dbReference type="SUPFAM" id="SSF52799">
    <property type="entry name" value="(Phosphotyrosine protein) phosphatases II"/>
    <property type="match status" value="1"/>
</dbReference>
<evidence type="ECO:0000313" key="6">
    <source>
        <dbReference type="EMBL" id="CAF3851946.1"/>
    </source>
</evidence>
<dbReference type="Proteomes" id="UP000663842">
    <property type="component" value="Unassembled WGS sequence"/>
</dbReference>
<organism evidence="7 8">
    <name type="scientific">Rotaria magnacalcarata</name>
    <dbReference type="NCBI Taxonomy" id="392030"/>
    <lineage>
        <taxon>Eukaryota</taxon>
        <taxon>Metazoa</taxon>
        <taxon>Spiralia</taxon>
        <taxon>Gnathifera</taxon>
        <taxon>Rotifera</taxon>
        <taxon>Eurotatoria</taxon>
        <taxon>Bdelloidea</taxon>
        <taxon>Philodinida</taxon>
        <taxon>Philodinidae</taxon>
        <taxon>Rotaria</taxon>
    </lineage>
</organism>
<evidence type="ECO:0000259" key="3">
    <source>
        <dbReference type="PROSITE" id="PS51339"/>
    </source>
</evidence>
<dbReference type="SUPFAM" id="SSF50729">
    <property type="entry name" value="PH domain-like"/>
    <property type="match status" value="1"/>
</dbReference>
<gene>
    <name evidence="4" type="ORF">BYL167_LOCUS5235</name>
    <name evidence="5" type="ORF">GIL414_LOCUS3826</name>
    <name evidence="6" type="ORF">SMN809_LOCUS4068</name>
    <name evidence="7" type="ORF">UXM345_LOCUS22892</name>
</gene>
<sequence>MFSVRDADETSTVGSQDSGKGFDLTNDDQFDESGVNTRHKNSLHTKLYQTIQIEIEILEKVYRETRPVAPMPKPLLPRSVTIPELFEHEESIALRSYLLLDGRDEFFIEQNSLLPTEGALMMTNYRLIFNGRPINPATANDYVIVRSFPISSLIREKKLCGEFRIDNTNICLHNSIQLRSATFQLIKVFFDDEVLVDDIEKFRTKLVEKCYPESVLQTFCFTIHSDYNPVINKQKDGTLKKYGRYARNVLPHQNISLKSNGTNSTGGMKPLNGSMRHQQNILTRTPEPVRRSLTLTNTRSPKYTSLHTNERSLAGASTLTTLSTIHECDEGITENISDNEDEDRSSNTIDESNNYATISNETKSLERFTDSFVYKDFVRQGLIVTMFSSSRSTMRKSTVTSLTSTMSLTVSSNINENNAHSNGQQLINSTNGNTTANGINSNMGLGMNTMPTASTITVTSDDAFRISHINQDFGFCRSYPLVSVLPKDILDESLRKVAQCHKLQRDPNGSIEQERDFDAIVKLTPTKMPFSTELVDGDELESTDITLLSVRKTSNHSATNRLQKLPTHVLYGRLRTICRNDNDHIRYKKQTITIIYIMASTNPIVTEIDQTAMASTNRIVPEIDQTAMASTNRIVTEIDQTAMASTDPIVTDIDETIQLVHNVNTEVTSWIKSKNA</sequence>
<dbReference type="InterPro" id="IPR010569">
    <property type="entry name" value="Myotubularin-like_Pase_dom"/>
</dbReference>
<dbReference type="EMBL" id="CAJOBJ010000870">
    <property type="protein sequence ID" value="CAF3848504.1"/>
    <property type="molecule type" value="Genomic_DNA"/>
</dbReference>
<evidence type="ECO:0000256" key="2">
    <source>
        <dbReference type="SAM" id="MobiDB-lite"/>
    </source>
</evidence>
<dbReference type="Pfam" id="PF02893">
    <property type="entry name" value="GRAM"/>
    <property type="match status" value="1"/>
</dbReference>
<dbReference type="EMBL" id="CAJOBF010003848">
    <property type="protein sequence ID" value="CAF4112080.1"/>
    <property type="molecule type" value="Genomic_DNA"/>
</dbReference>